<keyword evidence="2 4" id="KW-0863">Zinc-finger</keyword>
<dbReference type="InterPro" id="IPR000058">
    <property type="entry name" value="Znf_AN1"/>
</dbReference>
<keyword evidence="8" id="KW-1185">Reference proteome</keyword>
<dbReference type="GeneTree" id="ENSGT00390000014679"/>
<dbReference type="Gene3D" id="4.10.1110.10">
    <property type="entry name" value="AN1-like Zinc finger"/>
    <property type="match status" value="1"/>
</dbReference>
<dbReference type="Gene3D" id="1.20.5.4770">
    <property type="match status" value="1"/>
</dbReference>
<organism evidence="7 8">
    <name type="scientific">Equus asinus</name>
    <name type="common">Donkey</name>
    <name type="synonym">Equus africanus asinus</name>
    <dbReference type="NCBI Taxonomy" id="9793"/>
    <lineage>
        <taxon>Eukaryota</taxon>
        <taxon>Metazoa</taxon>
        <taxon>Chordata</taxon>
        <taxon>Craniata</taxon>
        <taxon>Vertebrata</taxon>
        <taxon>Euteleostomi</taxon>
        <taxon>Mammalia</taxon>
        <taxon>Eutheria</taxon>
        <taxon>Laurasiatheria</taxon>
        <taxon>Perissodactyla</taxon>
        <taxon>Equidae</taxon>
        <taxon>Equus</taxon>
    </lineage>
</organism>
<reference evidence="7 8" key="1">
    <citation type="journal article" date="2020" name="Nat. Commun.">
        <title>Donkey genomes provide new insights into domestication and selection for coat color.</title>
        <authorList>
            <person name="Wang"/>
            <person name="C."/>
            <person name="Li"/>
            <person name="H."/>
            <person name="Guo"/>
            <person name="Y."/>
            <person name="Huang"/>
            <person name="J."/>
            <person name="Sun"/>
            <person name="Y."/>
            <person name="Min"/>
            <person name="J."/>
            <person name="Wang"/>
            <person name="J."/>
            <person name="Fang"/>
            <person name="X."/>
            <person name="Zhao"/>
            <person name="Z."/>
            <person name="Wang"/>
            <person name="S."/>
            <person name="Zhang"/>
            <person name="Y."/>
            <person name="Liu"/>
            <person name="Q."/>
            <person name="Jiang"/>
            <person name="Q."/>
            <person name="Wang"/>
            <person name="X."/>
            <person name="Guo"/>
            <person name="Y."/>
            <person name="Yang"/>
            <person name="C."/>
            <person name="Wang"/>
            <person name="Y."/>
            <person name="Tian"/>
            <person name="F."/>
            <person name="Zhuang"/>
            <person name="G."/>
            <person name="Fan"/>
            <person name="Y."/>
            <person name="Gao"/>
            <person name="Q."/>
            <person name="Li"/>
            <person name="Y."/>
            <person name="Ju"/>
            <person name="Z."/>
            <person name="Li"/>
            <person name="J."/>
            <person name="Li"/>
            <person name="R."/>
            <person name="Hou"/>
            <person name="M."/>
            <person name="Yang"/>
            <person name="G."/>
            <person name="Liu"/>
            <person name="G."/>
            <person name="Liu"/>
            <person name="W."/>
            <person name="Guo"/>
            <person name="J."/>
            <person name="Pan"/>
            <person name="S."/>
            <person name="Fan"/>
            <person name="G."/>
            <person name="Zhang"/>
            <person name="W."/>
            <person name="Zhang"/>
            <person name="R."/>
            <person name="Yu"/>
            <person name="J."/>
            <person name="Zhang"/>
            <person name="X."/>
            <person name="Yin"/>
            <person name="Q."/>
            <person name="Ji"/>
            <person name="C."/>
            <person name="Jin"/>
            <person name="Y."/>
            <person name="Yue"/>
            <person name="G."/>
            <person name="Liu"/>
            <person name="M."/>
            <person name="Xu"/>
            <person name="J."/>
            <person name="Liu"/>
            <person name="S."/>
            <person name="Jordana"/>
            <person name="J."/>
            <person name="Noce"/>
            <person name="A."/>
            <person name="Amills"/>
            <person name="M."/>
            <person name="Wu"/>
            <person name="D.D."/>
            <person name="Li"/>
            <person name="S."/>
            <person name="Zhou"/>
            <person name="X. and Zhong"/>
            <person name="J."/>
        </authorList>
    </citation>
    <scope>NUCLEOTIDE SEQUENCE [LARGE SCALE GENOMIC DNA]</scope>
</reference>
<evidence type="ECO:0000313" key="8">
    <source>
        <dbReference type="Proteomes" id="UP000694387"/>
    </source>
</evidence>
<dbReference type="Proteomes" id="UP000694387">
    <property type="component" value="Chromosome 22"/>
</dbReference>
<evidence type="ECO:0000256" key="5">
    <source>
        <dbReference type="SAM" id="MobiDB-lite"/>
    </source>
</evidence>
<reference evidence="7" key="2">
    <citation type="submission" date="2025-08" db="UniProtKB">
        <authorList>
            <consortium name="Ensembl"/>
        </authorList>
    </citation>
    <scope>IDENTIFICATION</scope>
</reference>
<dbReference type="AlphaFoldDB" id="A0A9L0JZ69"/>
<feature type="compositionally biased region" description="Polar residues" evidence="5">
    <location>
        <begin position="96"/>
        <end position="105"/>
    </location>
</feature>
<dbReference type="Ensembl" id="ENSEAST00005048243.1">
    <property type="protein sequence ID" value="ENSEASP00005057808.1"/>
    <property type="gene ID" value="ENSEASG00005024741.1"/>
</dbReference>
<feature type="region of interest" description="Disordered" evidence="5">
    <location>
        <begin position="86"/>
        <end position="106"/>
    </location>
</feature>
<name>A0A9L0JZ69_EQUAS</name>
<dbReference type="PANTHER" id="PTHR10634">
    <property type="entry name" value="AN1-TYPE ZINC FINGER PROTEIN"/>
    <property type="match status" value="1"/>
</dbReference>
<evidence type="ECO:0000256" key="2">
    <source>
        <dbReference type="ARBA" id="ARBA00022771"/>
    </source>
</evidence>
<dbReference type="PANTHER" id="PTHR10634:SF67">
    <property type="entry name" value="AN1-TYPE ZINC FINGER PROTEIN 3"/>
    <property type="match status" value="1"/>
</dbReference>
<accession>A0A9L0JZ69</accession>
<evidence type="ECO:0000256" key="1">
    <source>
        <dbReference type="ARBA" id="ARBA00022723"/>
    </source>
</evidence>
<protein>
    <recommendedName>
        <fullName evidence="6">AN1-type domain-containing protein</fullName>
    </recommendedName>
</protein>
<keyword evidence="3" id="KW-0862">Zinc</keyword>
<feature type="domain" description="AN1-type" evidence="6">
    <location>
        <begin position="110"/>
        <end position="159"/>
    </location>
</feature>
<evidence type="ECO:0000313" key="7">
    <source>
        <dbReference type="Ensembl" id="ENSEASP00005057808.1"/>
    </source>
</evidence>
<evidence type="ECO:0000256" key="3">
    <source>
        <dbReference type="ARBA" id="ARBA00022833"/>
    </source>
</evidence>
<dbReference type="PROSITE" id="PS51039">
    <property type="entry name" value="ZF_AN1"/>
    <property type="match status" value="1"/>
</dbReference>
<evidence type="ECO:0000256" key="4">
    <source>
        <dbReference type="PROSITE-ProRule" id="PRU00449"/>
    </source>
</evidence>
<proteinExistence type="predicted"/>
<evidence type="ECO:0000259" key="6">
    <source>
        <dbReference type="PROSITE" id="PS51039"/>
    </source>
</evidence>
<dbReference type="SUPFAM" id="SSF118310">
    <property type="entry name" value="AN1-like Zinc finger"/>
    <property type="match status" value="1"/>
</dbReference>
<dbReference type="SUPFAM" id="SSF57716">
    <property type="entry name" value="Glucocorticoid receptor-like (DNA-binding domain)"/>
    <property type="match status" value="1"/>
</dbReference>
<dbReference type="InterPro" id="IPR050652">
    <property type="entry name" value="AN1_A20_ZnFinger"/>
</dbReference>
<reference evidence="7" key="3">
    <citation type="submission" date="2025-09" db="UniProtKB">
        <authorList>
            <consortium name="Ensembl"/>
        </authorList>
    </citation>
    <scope>IDENTIFICATION</scope>
</reference>
<keyword evidence="1" id="KW-0479">Metal-binding</keyword>
<dbReference type="GO" id="GO:0008270">
    <property type="term" value="F:zinc ion binding"/>
    <property type="evidence" value="ECO:0007669"/>
    <property type="project" value="UniProtKB-KW"/>
</dbReference>
<sequence>MRGVQSKHSKAPSLLPRYSCGFWGSSKTMNPCSKCFDTIFSKETTRRSFCPKHKSQANSPSQQPLPTELNVTSPKCCGTDLQPENDASPVKGPPLLQNTEPSQETSRSKQKSLRWCSQCQTKLQLVQQELGWCRCGYVLCILHCLPEQHDCTFDHRGHGPEETIMKMVKLDQKVGRSCQRIGEGCS</sequence>
<dbReference type="InterPro" id="IPR035896">
    <property type="entry name" value="AN1-like_Znf"/>
</dbReference>